<dbReference type="AlphaFoldDB" id="A0A0R3RNF0"/>
<keyword evidence="2" id="KW-1185">Reference proteome</keyword>
<evidence type="ECO:0000313" key="2">
    <source>
        <dbReference type="Proteomes" id="UP000050640"/>
    </source>
</evidence>
<name>A0A0R3RNF0_9BILA</name>
<evidence type="ECO:0000313" key="3">
    <source>
        <dbReference type="WBParaSite" id="EEL_0000301001-mRNA-1"/>
    </source>
</evidence>
<feature type="transmembrane region" description="Helical" evidence="1">
    <location>
        <begin position="55"/>
        <end position="84"/>
    </location>
</feature>
<protein>
    <submittedName>
        <fullName evidence="3">Col_cuticle_N domain-containing protein</fullName>
    </submittedName>
</protein>
<accession>A0A0R3RNF0</accession>
<evidence type="ECO:0000256" key="1">
    <source>
        <dbReference type="SAM" id="Phobius"/>
    </source>
</evidence>
<keyword evidence="1" id="KW-0812">Transmembrane</keyword>
<keyword evidence="1" id="KW-1133">Transmembrane helix</keyword>
<keyword evidence="1" id="KW-0472">Membrane</keyword>
<dbReference type="WBParaSite" id="EEL_0000301001-mRNA-1">
    <property type="protein sequence ID" value="EEL_0000301001-mRNA-1"/>
    <property type="gene ID" value="EEL_0000301001"/>
</dbReference>
<reference evidence="3" key="1">
    <citation type="submission" date="2017-02" db="UniProtKB">
        <authorList>
            <consortium name="WormBaseParasite"/>
        </authorList>
    </citation>
    <scope>IDENTIFICATION</scope>
</reference>
<sequence>MVQITPTVSEIVTTNIAAENFGKGHDILSIDIKAEKKPKNSAFCHKLGYFLTMRMMIAVLMSACLMALSVTATNLAGSLVCMVVKEDENFSNSRIIR</sequence>
<dbReference type="Proteomes" id="UP000050640">
    <property type="component" value="Unplaced"/>
</dbReference>
<proteinExistence type="predicted"/>
<dbReference type="STRING" id="1147741.A0A0R3RNF0"/>
<organism evidence="2 3">
    <name type="scientific">Elaeophora elaphi</name>
    <dbReference type="NCBI Taxonomy" id="1147741"/>
    <lineage>
        <taxon>Eukaryota</taxon>
        <taxon>Metazoa</taxon>
        <taxon>Ecdysozoa</taxon>
        <taxon>Nematoda</taxon>
        <taxon>Chromadorea</taxon>
        <taxon>Rhabditida</taxon>
        <taxon>Spirurina</taxon>
        <taxon>Spiruromorpha</taxon>
        <taxon>Filarioidea</taxon>
        <taxon>Onchocercidae</taxon>
        <taxon>Elaeophora</taxon>
    </lineage>
</organism>